<protein>
    <submittedName>
        <fullName evidence="3">Uncharacterized protein</fullName>
    </submittedName>
</protein>
<dbReference type="OMA" id="AWHEGAP"/>
<dbReference type="STRING" id="5627.A0A1C7M5K5"/>
<dbReference type="EMBL" id="LUGG01000009">
    <property type="protein sequence ID" value="OBZ72200.1"/>
    <property type="molecule type" value="Genomic_DNA"/>
</dbReference>
<gene>
    <name evidence="3" type="ORF">A0H81_07793</name>
</gene>
<keyword evidence="4" id="KW-1185">Reference proteome</keyword>
<dbReference type="PANTHER" id="PTHR37487">
    <property type="entry name" value="CHROMOSOME 1, WHOLE GENOME SHOTGUN SEQUENCE"/>
    <property type="match status" value="1"/>
</dbReference>
<keyword evidence="2" id="KW-0472">Membrane</keyword>
<sequence length="192" mass="18890">MQINTLSSVVECEPVQFTWSGGASPYYLSLIPGGQPAAPAIKQFPVQNGNSYTWNVDLPAGTTFTTSLKDSTGSIAYSDIQTVQPGPNASSVTEGSIAAGTTMPPGNTAGVQGAAASTTGMNPVSSGSSQPSGSGTPRLAASSTITTETSSKNSSTGSAPSATTSANAASRSSSIGAFGVAGLMGIIGFAIL</sequence>
<dbReference type="Proteomes" id="UP000092993">
    <property type="component" value="Unassembled WGS sequence"/>
</dbReference>
<feature type="compositionally biased region" description="Low complexity" evidence="1">
    <location>
        <begin position="125"/>
        <end position="170"/>
    </location>
</feature>
<feature type="compositionally biased region" description="Polar residues" evidence="1">
    <location>
        <begin position="115"/>
        <end position="124"/>
    </location>
</feature>
<comment type="caution">
    <text evidence="3">The sequence shown here is derived from an EMBL/GenBank/DDBJ whole genome shotgun (WGS) entry which is preliminary data.</text>
</comment>
<feature type="transmembrane region" description="Helical" evidence="2">
    <location>
        <begin position="173"/>
        <end position="191"/>
    </location>
</feature>
<reference evidence="3 4" key="1">
    <citation type="submission" date="2016-03" db="EMBL/GenBank/DDBJ databases">
        <title>Whole genome sequencing of Grifola frondosa 9006-11.</title>
        <authorList>
            <person name="Min B."/>
            <person name="Park H."/>
            <person name="Kim J.-G."/>
            <person name="Cho H."/>
            <person name="Oh Y.-L."/>
            <person name="Kong W.-S."/>
            <person name="Choi I.-G."/>
        </authorList>
    </citation>
    <scope>NUCLEOTIDE SEQUENCE [LARGE SCALE GENOMIC DNA]</scope>
    <source>
        <strain evidence="3 4">9006-11</strain>
    </source>
</reference>
<name>A0A1C7M5K5_GRIFR</name>
<dbReference type="AlphaFoldDB" id="A0A1C7M5K5"/>
<accession>A0A1C7M5K5</accession>
<evidence type="ECO:0000313" key="3">
    <source>
        <dbReference type="EMBL" id="OBZ72200.1"/>
    </source>
</evidence>
<evidence type="ECO:0000256" key="2">
    <source>
        <dbReference type="SAM" id="Phobius"/>
    </source>
</evidence>
<keyword evidence="2" id="KW-0812">Transmembrane</keyword>
<dbReference type="PANTHER" id="PTHR37487:SF2">
    <property type="entry name" value="EXPRESSED PROTEIN"/>
    <property type="match status" value="1"/>
</dbReference>
<keyword evidence="2" id="KW-1133">Transmembrane helix</keyword>
<dbReference type="OrthoDB" id="3362246at2759"/>
<proteinExistence type="predicted"/>
<feature type="region of interest" description="Disordered" evidence="1">
    <location>
        <begin position="79"/>
        <end position="170"/>
    </location>
</feature>
<organism evidence="3 4">
    <name type="scientific">Grifola frondosa</name>
    <name type="common">Maitake</name>
    <name type="synonym">Polyporus frondosus</name>
    <dbReference type="NCBI Taxonomy" id="5627"/>
    <lineage>
        <taxon>Eukaryota</taxon>
        <taxon>Fungi</taxon>
        <taxon>Dikarya</taxon>
        <taxon>Basidiomycota</taxon>
        <taxon>Agaricomycotina</taxon>
        <taxon>Agaricomycetes</taxon>
        <taxon>Polyporales</taxon>
        <taxon>Grifolaceae</taxon>
        <taxon>Grifola</taxon>
    </lineage>
</organism>
<feature type="compositionally biased region" description="Polar residues" evidence="1">
    <location>
        <begin position="79"/>
        <end position="94"/>
    </location>
</feature>
<evidence type="ECO:0000313" key="4">
    <source>
        <dbReference type="Proteomes" id="UP000092993"/>
    </source>
</evidence>
<evidence type="ECO:0000256" key="1">
    <source>
        <dbReference type="SAM" id="MobiDB-lite"/>
    </source>
</evidence>